<organism evidence="7 8">
    <name type="scientific">Weissella kandleri</name>
    <dbReference type="NCBI Taxonomy" id="1616"/>
    <lineage>
        <taxon>Bacteria</taxon>
        <taxon>Bacillati</taxon>
        <taxon>Bacillota</taxon>
        <taxon>Bacilli</taxon>
        <taxon>Lactobacillales</taxon>
        <taxon>Lactobacillaceae</taxon>
        <taxon>Weissella</taxon>
    </lineage>
</organism>
<dbReference type="PRINTS" id="PR00834">
    <property type="entry name" value="PROTEASES2C"/>
</dbReference>
<dbReference type="SMART" id="SM00228">
    <property type="entry name" value="PDZ"/>
    <property type="match status" value="1"/>
</dbReference>
<comment type="similarity">
    <text evidence="1">Belongs to the peptidase S1C family.</text>
</comment>
<keyword evidence="2" id="KW-0645">Protease</keyword>
<dbReference type="InterPro" id="IPR001478">
    <property type="entry name" value="PDZ"/>
</dbReference>
<evidence type="ECO:0000313" key="7">
    <source>
        <dbReference type="EMBL" id="KRN75353.1"/>
    </source>
</evidence>
<dbReference type="Pfam" id="PF13180">
    <property type="entry name" value="PDZ_2"/>
    <property type="match status" value="1"/>
</dbReference>
<dbReference type="GO" id="GO:0004252">
    <property type="term" value="F:serine-type endopeptidase activity"/>
    <property type="evidence" value="ECO:0007669"/>
    <property type="project" value="InterPro"/>
</dbReference>
<keyword evidence="4" id="KW-0720">Serine protease</keyword>
<dbReference type="STRING" id="1616.IV73_GL000517"/>
<evidence type="ECO:0000256" key="4">
    <source>
        <dbReference type="ARBA" id="ARBA00022825"/>
    </source>
</evidence>
<dbReference type="InterPro" id="IPR001940">
    <property type="entry name" value="Peptidase_S1C"/>
</dbReference>
<evidence type="ECO:0000256" key="5">
    <source>
        <dbReference type="SAM" id="Phobius"/>
    </source>
</evidence>
<dbReference type="InterPro" id="IPR036034">
    <property type="entry name" value="PDZ_sf"/>
</dbReference>
<dbReference type="AlphaFoldDB" id="A0A0R2JDE0"/>
<evidence type="ECO:0000259" key="6">
    <source>
        <dbReference type="PROSITE" id="PS50106"/>
    </source>
</evidence>
<feature type="domain" description="PDZ" evidence="6">
    <location>
        <begin position="310"/>
        <end position="392"/>
    </location>
</feature>
<dbReference type="Proteomes" id="UP000051655">
    <property type="component" value="Unassembled WGS sequence"/>
</dbReference>
<keyword evidence="5" id="KW-0472">Membrane</keyword>
<dbReference type="Pfam" id="PF13365">
    <property type="entry name" value="Trypsin_2"/>
    <property type="match status" value="1"/>
</dbReference>
<dbReference type="CDD" id="cd06781">
    <property type="entry name" value="cpPDZ_BsHtra-like"/>
    <property type="match status" value="1"/>
</dbReference>
<keyword evidence="8" id="KW-1185">Reference proteome</keyword>
<keyword evidence="3" id="KW-0378">Hydrolase</keyword>
<proteinExistence type="inferred from homology"/>
<dbReference type="InterPro" id="IPR043504">
    <property type="entry name" value="Peptidase_S1_PA_chymotrypsin"/>
</dbReference>
<dbReference type="Gene3D" id="2.30.42.10">
    <property type="match status" value="1"/>
</dbReference>
<dbReference type="SUPFAM" id="SSF50156">
    <property type="entry name" value="PDZ domain-like"/>
    <property type="match status" value="1"/>
</dbReference>
<dbReference type="PATRIC" id="fig|1616.3.peg.533"/>
<dbReference type="PANTHER" id="PTHR43343">
    <property type="entry name" value="PEPTIDASE S12"/>
    <property type="match status" value="1"/>
</dbReference>
<reference evidence="7 8" key="1">
    <citation type="journal article" date="2015" name="Genome Announc.">
        <title>Expanding the biotechnology potential of lactobacilli through comparative genomics of 213 strains and associated genera.</title>
        <authorList>
            <person name="Sun Z."/>
            <person name="Harris H.M."/>
            <person name="McCann A."/>
            <person name="Guo C."/>
            <person name="Argimon S."/>
            <person name="Zhang W."/>
            <person name="Yang X."/>
            <person name="Jeffery I.B."/>
            <person name="Cooney J.C."/>
            <person name="Kagawa T.F."/>
            <person name="Liu W."/>
            <person name="Song Y."/>
            <person name="Salvetti E."/>
            <person name="Wrobel A."/>
            <person name="Rasinkangas P."/>
            <person name="Parkhill J."/>
            <person name="Rea M.C."/>
            <person name="O'Sullivan O."/>
            <person name="Ritari J."/>
            <person name="Douillard F.P."/>
            <person name="Paul Ross R."/>
            <person name="Yang R."/>
            <person name="Briner A.E."/>
            <person name="Felis G.E."/>
            <person name="de Vos W.M."/>
            <person name="Barrangou R."/>
            <person name="Klaenhammer T.R."/>
            <person name="Caufield P.W."/>
            <person name="Cui Y."/>
            <person name="Zhang H."/>
            <person name="O'Toole P.W."/>
        </authorList>
    </citation>
    <scope>NUCLEOTIDE SEQUENCE [LARGE SCALE GENOMIC DNA]</scope>
    <source>
        <strain evidence="7 8">DSM 20593</strain>
    </source>
</reference>
<dbReference type="PROSITE" id="PS50106">
    <property type="entry name" value="PDZ"/>
    <property type="match status" value="1"/>
</dbReference>
<dbReference type="Gene3D" id="2.40.10.10">
    <property type="entry name" value="Trypsin-like serine proteases"/>
    <property type="match status" value="2"/>
</dbReference>
<evidence type="ECO:0000313" key="8">
    <source>
        <dbReference type="Proteomes" id="UP000051655"/>
    </source>
</evidence>
<name>A0A0R2JDE0_9LACO</name>
<dbReference type="PANTHER" id="PTHR43343:SF3">
    <property type="entry name" value="PROTEASE DO-LIKE 8, CHLOROPLASTIC"/>
    <property type="match status" value="1"/>
</dbReference>
<sequence length="401" mass="42150">MNGVLLMKFKQQNSNQGRIILIALIAGLFGGGIGAYGVQYMENRNPEITTGKTTQVQVTDSDVKGTSQATKAFNQTSATVVSVINLQKQTSSGWDWFSNVNKDDDDNSNLTKASEGSGVIYKKANNDAYIVTNNHVVEDSNAVQVLLSNGTKLNASVVGTDKTSDLAVLKIKADKVSKVAAFANSNEVQTGESVLAIGSPLGSQYATSVTEGIISATKREVQSTDEAGNTLGKATVMQTDAAINPGNSGGALINMAGQVIGINSMKLASSGSGTEVEGMGFAIPSNIVVNIINQLEKNGKVERPALGIQMVDLSRISIADQESRLKLSTDTNSGVVLLKVESNGPAANAGLQKYDVITNADGKEIQNSSDLQGVINAHKVGDTIDVTYYRDGKSQNVEIKL</sequence>
<evidence type="ECO:0000256" key="1">
    <source>
        <dbReference type="ARBA" id="ARBA00010541"/>
    </source>
</evidence>
<comment type="caution">
    <text evidence="7">The sequence shown here is derived from an EMBL/GenBank/DDBJ whole genome shotgun (WGS) entry which is preliminary data.</text>
</comment>
<gene>
    <name evidence="7" type="ORF">IV73_GL000517</name>
</gene>
<dbReference type="SUPFAM" id="SSF50494">
    <property type="entry name" value="Trypsin-like serine proteases"/>
    <property type="match status" value="1"/>
</dbReference>
<dbReference type="EMBL" id="JQBP01000002">
    <property type="protein sequence ID" value="KRN75353.1"/>
    <property type="molecule type" value="Genomic_DNA"/>
</dbReference>
<dbReference type="InterPro" id="IPR009003">
    <property type="entry name" value="Peptidase_S1_PA"/>
</dbReference>
<evidence type="ECO:0000256" key="2">
    <source>
        <dbReference type="ARBA" id="ARBA00022670"/>
    </source>
</evidence>
<evidence type="ECO:0000256" key="3">
    <source>
        <dbReference type="ARBA" id="ARBA00022801"/>
    </source>
</evidence>
<keyword evidence="5" id="KW-0812">Transmembrane</keyword>
<dbReference type="GO" id="GO:0006508">
    <property type="term" value="P:proteolysis"/>
    <property type="evidence" value="ECO:0007669"/>
    <property type="project" value="UniProtKB-KW"/>
</dbReference>
<accession>A0A0R2JDE0</accession>
<protein>
    <recommendedName>
        <fullName evidence="6">PDZ domain-containing protein</fullName>
    </recommendedName>
</protein>
<feature type="transmembrane region" description="Helical" evidence="5">
    <location>
        <begin position="20"/>
        <end position="38"/>
    </location>
</feature>
<keyword evidence="5" id="KW-1133">Transmembrane helix</keyword>
<dbReference type="InterPro" id="IPR051201">
    <property type="entry name" value="Chloro_Bact_Ser_Proteases"/>
</dbReference>